<dbReference type="EMBL" id="RCDA01000001">
    <property type="protein sequence ID" value="RLK50388.1"/>
    <property type="molecule type" value="Genomic_DNA"/>
</dbReference>
<dbReference type="Gene3D" id="3.30.420.270">
    <property type="match status" value="1"/>
</dbReference>
<keyword evidence="4 7" id="KW-0812">Transmembrane</keyword>
<dbReference type="Proteomes" id="UP000275461">
    <property type="component" value="Unassembled WGS sequence"/>
</dbReference>
<dbReference type="RefSeq" id="WP_245971058.1">
    <property type="nucleotide sequence ID" value="NZ_RCDA01000001.1"/>
</dbReference>
<gene>
    <name evidence="9" type="ORF">DFR31_0284</name>
</gene>
<dbReference type="GO" id="GO:0015031">
    <property type="term" value="P:protein transport"/>
    <property type="evidence" value="ECO:0007669"/>
    <property type="project" value="UniProtKB-KW"/>
</dbReference>
<dbReference type="InterPro" id="IPR003400">
    <property type="entry name" value="ExbD"/>
</dbReference>
<keyword evidence="7" id="KW-0653">Protein transport</keyword>
<evidence type="ECO:0000313" key="10">
    <source>
        <dbReference type="Proteomes" id="UP000275461"/>
    </source>
</evidence>
<dbReference type="GO" id="GO:0022857">
    <property type="term" value="F:transmembrane transporter activity"/>
    <property type="evidence" value="ECO:0007669"/>
    <property type="project" value="InterPro"/>
</dbReference>
<dbReference type="GO" id="GO:0005886">
    <property type="term" value="C:plasma membrane"/>
    <property type="evidence" value="ECO:0007669"/>
    <property type="project" value="UniProtKB-SubCell"/>
</dbReference>
<protein>
    <submittedName>
        <fullName evidence="9">Biopolymer transport protein ExbD</fullName>
    </submittedName>
</protein>
<evidence type="ECO:0000256" key="7">
    <source>
        <dbReference type="RuleBase" id="RU003879"/>
    </source>
</evidence>
<proteinExistence type="inferred from homology"/>
<evidence type="ECO:0000256" key="2">
    <source>
        <dbReference type="ARBA" id="ARBA00005811"/>
    </source>
</evidence>
<evidence type="ECO:0000256" key="6">
    <source>
        <dbReference type="ARBA" id="ARBA00023136"/>
    </source>
</evidence>
<feature type="transmembrane region" description="Helical" evidence="8">
    <location>
        <begin position="12"/>
        <end position="31"/>
    </location>
</feature>
<dbReference type="PANTHER" id="PTHR30558">
    <property type="entry name" value="EXBD MEMBRANE COMPONENT OF PMF-DRIVEN MACROMOLECULE IMPORT SYSTEM"/>
    <property type="match status" value="1"/>
</dbReference>
<reference evidence="9 10" key="1">
    <citation type="submission" date="2018-10" db="EMBL/GenBank/DDBJ databases">
        <title>Genomic Encyclopedia of Type Strains, Phase IV (KMG-IV): sequencing the most valuable type-strain genomes for metagenomic binning, comparative biology and taxonomic classification.</title>
        <authorList>
            <person name="Goeker M."/>
        </authorList>
    </citation>
    <scope>NUCLEOTIDE SEQUENCE [LARGE SCALE GENOMIC DNA]</scope>
    <source>
        <strain evidence="9 10">DSM 12769</strain>
    </source>
</reference>
<evidence type="ECO:0000256" key="5">
    <source>
        <dbReference type="ARBA" id="ARBA00022989"/>
    </source>
</evidence>
<comment type="similarity">
    <text evidence="2 7">Belongs to the ExbD/TolR family.</text>
</comment>
<accession>A0A498CD76</accession>
<dbReference type="PANTHER" id="PTHR30558:SF3">
    <property type="entry name" value="BIOPOLYMER TRANSPORT PROTEIN EXBD-RELATED"/>
    <property type="match status" value="1"/>
</dbReference>
<comment type="caution">
    <text evidence="9">The sequence shown here is derived from an EMBL/GenBank/DDBJ whole genome shotgun (WGS) entry which is preliminary data.</text>
</comment>
<keyword evidence="5 8" id="KW-1133">Transmembrane helix</keyword>
<keyword evidence="10" id="KW-1185">Reference proteome</keyword>
<comment type="subcellular location">
    <subcellularLocation>
        <location evidence="1">Cell membrane</location>
        <topology evidence="1">Single-pass membrane protein</topology>
    </subcellularLocation>
    <subcellularLocation>
        <location evidence="7">Cell membrane</location>
        <topology evidence="7">Single-pass type II membrane protein</topology>
    </subcellularLocation>
</comment>
<sequence>MRLRNRRNEDPEINLTPLIDVVFLLLIFFMVTTTFMRESSLEITLPQASPEAAEQQPEVLDLVVNADGEYAVDGRTLVNRQAGTLRRALEEAIAEGDRPLVIRADANAPHQAVVTALDVAGQMGIERVSIGTMREGD</sequence>
<evidence type="ECO:0000313" key="9">
    <source>
        <dbReference type="EMBL" id="RLK50388.1"/>
    </source>
</evidence>
<evidence type="ECO:0000256" key="4">
    <source>
        <dbReference type="ARBA" id="ARBA00022692"/>
    </source>
</evidence>
<keyword evidence="6 8" id="KW-0472">Membrane</keyword>
<evidence type="ECO:0000256" key="3">
    <source>
        <dbReference type="ARBA" id="ARBA00022475"/>
    </source>
</evidence>
<keyword evidence="3" id="KW-1003">Cell membrane</keyword>
<organism evidence="9 10">
    <name type="scientific">Alkalispirillum mobile</name>
    <dbReference type="NCBI Taxonomy" id="85925"/>
    <lineage>
        <taxon>Bacteria</taxon>
        <taxon>Pseudomonadati</taxon>
        <taxon>Pseudomonadota</taxon>
        <taxon>Gammaproteobacteria</taxon>
        <taxon>Chromatiales</taxon>
        <taxon>Ectothiorhodospiraceae</taxon>
        <taxon>Alkalispirillum</taxon>
    </lineage>
</organism>
<evidence type="ECO:0000256" key="8">
    <source>
        <dbReference type="SAM" id="Phobius"/>
    </source>
</evidence>
<dbReference type="AlphaFoldDB" id="A0A498CD76"/>
<dbReference type="Pfam" id="PF02472">
    <property type="entry name" value="ExbD"/>
    <property type="match status" value="1"/>
</dbReference>
<name>A0A498CD76_9GAMM</name>
<keyword evidence="7" id="KW-0813">Transport</keyword>
<evidence type="ECO:0000256" key="1">
    <source>
        <dbReference type="ARBA" id="ARBA00004162"/>
    </source>
</evidence>